<gene>
    <name evidence="1" type="ORF">Plil01_000936300</name>
</gene>
<dbReference type="OrthoDB" id="117166at2759"/>
<sequence length="358" mass="41010">MENCTPSSVRVTPYTRCQGRWRKRPNHELEYLRQQVVNLEEELAVLRQPDKEPSRSLELGDGETWECLAARLRAKADAALAENIKLQSLLEGQLKVARTLETAIDQHWKRECKEKAWFTGEAERPRACSLSDELIYALLEEDLENQYARVDKVLEASGITRVVHELVPVLRTEHSGNGISFYHSDARLLPFSVSSVVHALYNLLSHGEAGQPMKRCQKLWKGDDHLRATTSVKLQLPNARNVEVKTRLVQRLFHEVSRTVFVYAAYVEIEGSMFVRLEEKGWITLEPHHIKKRSRILNIPACIMHSIVRVAPVPQFSSAEDEREHVGELTDLVVDAYQRNFGLLYQVLENLILDTAND</sequence>
<evidence type="ECO:0000313" key="1">
    <source>
        <dbReference type="EMBL" id="GMF23242.1"/>
    </source>
</evidence>
<dbReference type="AlphaFoldDB" id="A0A9W6WZR1"/>
<dbReference type="Proteomes" id="UP001165083">
    <property type="component" value="Unassembled WGS sequence"/>
</dbReference>
<accession>A0A9W6WZR1</accession>
<comment type="caution">
    <text evidence="1">The sequence shown here is derived from an EMBL/GenBank/DDBJ whole genome shotgun (WGS) entry which is preliminary data.</text>
</comment>
<name>A0A9W6WZR1_9STRA</name>
<organism evidence="1 2">
    <name type="scientific">Phytophthora lilii</name>
    <dbReference type="NCBI Taxonomy" id="2077276"/>
    <lineage>
        <taxon>Eukaryota</taxon>
        <taxon>Sar</taxon>
        <taxon>Stramenopiles</taxon>
        <taxon>Oomycota</taxon>
        <taxon>Peronosporomycetes</taxon>
        <taxon>Peronosporales</taxon>
        <taxon>Peronosporaceae</taxon>
        <taxon>Phytophthora</taxon>
    </lineage>
</organism>
<proteinExistence type="predicted"/>
<evidence type="ECO:0000313" key="2">
    <source>
        <dbReference type="Proteomes" id="UP001165083"/>
    </source>
</evidence>
<dbReference type="EMBL" id="BSXW01000467">
    <property type="protein sequence ID" value="GMF23242.1"/>
    <property type="molecule type" value="Genomic_DNA"/>
</dbReference>
<reference evidence="1" key="1">
    <citation type="submission" date="2023-04" db="EMBL/GenBank/DDBJ databases">
        <title>Phytophthora lilii NBRC 32176.</title>
        <authorList>
            <person name="Ichikawa N."/>
            <person name="Sato H."/>
            <person name="Tonouchi N."/>
        </authorList>
    </citation>
    <scope>NUCLEOTIDE SEQUENCE</scope>
    <source>
        <strain evidence="1">NBRC 32176</strain>
    </source>
</reference>
<protein>
    <submittedName>
        <fullName evidence="1">Unnamed protein product</fullName>
    </submittedName>
</protein>
<keyword evidence="2" id="KW-1185">Reference proteome</keyword>